<evidence type="ECO:0000313" key="3">
    <source>
        <dbReference type="Proteomes" id="UP000319212"/>
    </source>
</evidence>
<organism evidence="2 3">
    <name type="scientific">Variovorax guangxiensis</name>
    <dbReference type="NCBI Taxonomy" id="1775474"/>
    <lineage>
        <taxon>Bacteria</taxon>
        <taxon>Pseudomonadati</taxon>
        <taxon>Pseudomonadota</taxon>
        <taxon>Betaproteobacteria</taxon>
        <taxon>Burkholderiales</taxon>
        <taxon>Comamonadaceae</taxon>
        <taxon>Variovorax</taxon>
    </lineage>
</organism>
<dbReference type="OrthoDB" id="9788272at2"/>
<dbReference type="InterPro" id="IPR013446">
    <property type="entry name" value="G1P_cyt_trans-like"/>
</dbReference>
<dbReference type="PANTHER" id="PTHR47183">
    <property type="entry name" value="GLUCOSE-1-PHOSPHATE CYTIDYLYLTRANSFERASE-RELATED"/>
    <property type="match status" value="1"/>
</dbReference>
<accession>A0A502DZG2</accession>
<dbReference type="EC" id="2.7.7.33" evidence="2"/>
<dbReference type="InterPro" id="IPR029044">
    <property type="entry name" value="Nucleotide-diphossugar_trans"/>
</dbReference>
<dbReference type="SUPFAM" id="SSF53448">
    <property type="entry name" value="Nucleotide-diphospho-sugar transferases"/>
    <property type="match status" value="1"/>
</dbReference>
<dbReference type="Pfam" id="PF00483">
    <property type="entry name" value="NTP_transferase"/>
    <property type="match status" value="1"/>
</dbReference>
<dbReference type="CDD" id="cd02524">
    <property type="entry name" value="G1P_cytidylyltransferase"/>
    <property type="match status" value="1"/>
</dbReference>
<dbReference type="EMBL" id="RCZI01000001">
    <property type="protein sequence ID" value="TPG30885.1"/>
    <property type="molecule type" value="Genomic_DNA"/>
</dbReference>
<dbReference type="GO" id="GO:0009243">
    <property type="term" value="P:O antigen biosynthetic process"/>
    <property type="evidence" value="ECO:0007669"/>
    <property type="project" value="InterPro"/>
</dbReference>
<reference evidence="2 3" key="1">
    <citation type="journal article" date="2019" name="Environ. Microbiol.">
        <title>Species interactions and distinct microbial communities in high Arctic permafrost affected cryosols are associated with the CH4 and CO2 gas fluxes.</title>
        <authorList>
            <person name="Altshuler I."/>
            <person name="Hamel J."/>
            <person name="Turney S."/>
            <person name="Magnuson E."/>
            <person name="Levesque R."/>
            <person name="Greer C."/>
            <person name="Whyte L.G."/>
        </authorList>
    </citation>
    <scope>NUCLEOTIDE SEQUENCE [LARGE SCALE GENOMIC DNA]</scope>
    <source>
        <strain evidence="2 3">S06.C</strain>
    </source>
</reference>
<dbReference type="NCBIfam" id="TIGR02623">
    <property type="entry name" value="G1P_cyt_trans"/>
    <property type="match status" value="1"/>
</dbReference>
<comment type="caution">
    <text evidence="2">The sequence shown here is derived from an EMBL/GenBank/DDBJ whole genome shotgun (WGS) entry which is preliminary data.</text>
</comment>
<dbReference type="Proteomes" id="UP000319212">
    <property type="component" value="Unassembled WGS sequence"/>
</dbReference>
<dbReference type="PANTHER" id="PTHR47183:SF1">
    <property type="entry name" value="GLUCOSE-1-PHOSPHATE CYTIDYLYLTRANSFERASE"/>
    <property type="match status" value="1"/>
</dbReference>
<keyword evidence="2" id="KW-0808">Transferase</keyword>
<name>A0A502DZG2_9BURK</name>
<dbReference type="Gene3D" id="3.90.550.10">
    <property type="entry name" value="Spore Coat Polysaccharide Biosynthesis Protein SpsA, Chain A"/>
    <property type="match status" value="1"/>
</dbReference>
<evidence type="ECO:0000259" key="1">
    <source>
        <dbReference type="Pfam" id="PF00483"/>
    </source>
</evidence>
<proteinExistence type="predicted"/>
<dbReference type="AlphaFoldDB" id="A0A502DZG2"/>
<protein>
    <submittedName>
        <fullName evidence="2">Glucose-1-phosphate cytidylyltransferase</fullName>
        <ecNumber evidence="2">2.7.7.33</ecNumber>
    </submittedName>
</protein>
<sequence>MVKVVLLAGGYGTRLSEETTVRPKPLVEIGGKPIMWHIMKIYAHHGFNDFVVLGGYKVEAIREYFLSFQGRGNDFTIDLGTGKVDWLEARAENWRVTVLDTGIETMTAGRIKRAQKHLENERFCLTYGDGVADVDMDKLMAFHQASNAHCTLTAVTQPGRYGALHLTDDGTKVQGFREKGATDGGLINGGFFVCEPEIFEVIDGDHQMWEEAPMARLVERGKLASYHHTGYWQSMDSLRDKQVLESLWQKGEAPWKVWRD</sequence>
<dbReference type="RefSeq" id="WP_140839292.1">
    <property type="nucleotide sequence ID" value="NZ_RCZI01000001.1"/>
</dbReference>
<keyword evidence="2" id="KW-0548">Nucleotidyltransferase</keyword>
<dbReference type="InterPro" id="IPR046981">
    <property type="entry name" value="G1P_cyt_trans"/>
</dbReference>
<gene>
    <name evidence="2" type="primary">rfbF</name>
    <name evidence="2" type="ORF">EAH82_05430</name>
</gene>
<evidence type="ECO:0000313" key="2">
    <source>
        <dbReference type="EMBL" id="TPG30885.1"/>
    </source>
</evidence>
<feature type="domain" description="Nucleotidyl transferase" evidence="1">
    <location>
        <begin position="3"/>
        <end position="232"/>
    </location>
</feature>
<dbReference type="InterPro" id="IPR005835">
    <property type="entry name" value="NTP_transferase_dom"/>
</dbReference>
<dbReference type="GO" id="GO:0047343">
    <property type="term" value="F:glucose-1-phosphate cytidylyltransferase activity"/>
    <property type="evidence" value="ECO:0007669"/>
    <property type="project" value="UniProtKB-EC"/>
</dbReference>